<keyword evidence="1" id="KW-0812">Transmembrane</keyword>
<dbReference type="RefSeq" id="WP_307190841.1">
    <property type="nucleotide sequence ID" value="NZ_JAUSTZ010000012.1"/>
</dbReference>
<reference evidence="2 3" key="1">
    <citation type="submission" date="2023-07" db="EMBL/GenBank/DDBJ databases">
        <title>Genomic Encyclopedia of Type Strains, Phase IV (KMG-IV): sequencing the most valuable type-strain genomes for metagenomic binning, comparative biology and taxonomic classification.</title>
        <authorList>
            <person name="Goeker M."/>
        </authorList>
    </citation>
    <scope>NUCLEOTIDE SEQUENCE [LARGE SCALE GENOMIC DNA]</scope>
    <source>
        <strain evidence="2 3">DSM 17723</strain>
    </source>
</reference>
<comment type="caution">
    <text evidence="2">The sequence shown here is derived from an EMBL/GenBank/DDBJ whole genome shotgun (WGS) entry which is preliminary data.</text>
</comment>
<dbReference type="Pfam" id="PF10823">
    <property type="entry name" value="DUF2568"/>
    <property type="match status" value="1"/>
</dbReference>
<organism evidence="2 3">
    <name type="scientific">Metabacillus niabensis</name>
    <dbReference type="NCBI Taxonomy" id="324854"/>
    <lineage>
        <taxon>Bacteria</taxon>
        <taxon>Bacillati</taxon>
        <taxon>Bacillota</taxon>
        <taxon>Bacilli</taxon>
        <taxon>Bacillales</taxon>
        <taxon>Bacillaceae</taxon>
        <taxon>Metabacillus</taxon>
    </lineage>
</organism>
<feature type="transmembrane region" description="Helical" evidence="1">
    <location>
        <begin position="36"/>
        <end position="57"/>
    </location>
</feature>
<dbReference type="InterPro" id="IPR021214">
    <property type="entry name" value="DUF2568"/>
</dbReference>
<accession>A0ABT9Z6N5</accession>
<feature type="transmembrane region" description="Helical" evidence="1">
    <location>
        <begin position="12"/>
        <end position="30"/>
    </location>
</feature>
<gene>
    <name evidence="2" type="ORF">J2S02_004266</name>
</gene>
<evidence type="ECO:0008006" key="4">
    <source>
        <dbReference type="Google" id="ProtNLM"/>
    </source>
</evidence>
<dbReference type="Proteomes" id="UP001232245">
    <property type="component" value="Unassembled WGS sequence"/>
</dbReference>
<sequence length="120" mass="12853">MGMRSIKGSILTVLFLLEIGALVAFSYWGYQINAGGAIKIIMAVATPLVIAILWGVFLAPKASLPIISYPVRTALKLVVFIIASAALYTAGRIMLGALFLILSILIVAAVFILKLYDVKI</sequence>
<evidence type="ECO:0000313" key="3">
    <source>
        <dbReference type="Proteomes" id="UP001232245"/>
    </source>
</evidence>
<evidence type="ECO:0000256" key="1">
    <source>
        <dbReference type="SAM" id="Phobius"/>
    </source>
</evidence>
<evidence type="ECO:0000313" key="2">
    <source>
        <dbReference type="EMBL" id="MDQ0227919.1"/>
    </source>
</evidence>
<name>A0ABT9Z6N5_9BACI</name>
<feature type="transmembrane region" description="Helical" evidence="1">
    <location>
        <begin position="94"/>
        <end position="116"/>
    </location>
</feature>
<keyword evidence="3" id="KW-1185">Reference proteome</keyword>
<proteinExistence type="predicted"/>
<protein>
    <recommendedName>
        <fullName evidence="4">DUF2568 domain-containing protein</fullName>
    </recommendedName>
</protein>
<feature type="transmembrane region" description="Helical" evidence="1">
    <location>
        <begin position="69"/>
        <end position="88"/>
    </location>
</feature>
<dbReference type="EMBL" id="JAUSTZ010000012">
    <property type="protein sequence ID" value="MDQ0227919.1"/>
    <property type="molecule type" value="Genomic_DNA"/>
</dbReference>
<keyword evidence="1" id="KW-1133">Transmembrane helix</keyword>
<keyword evidence="1" id="KW-0472">Membrane</keyword>